<evidence type="ECO:0000313" key="4">
    <source>
        <dbReference type="EMBL" id="KAF9750882.1"/>
    </source>
</evidence>
<evidence type="ECO:0000313" key="5">
    <source>
        <dbReference type="Proteomes" id="UP000616885"/>
    </source>
</evidence>
<comment type="subcellular location">
    <subcellularLocation>
        <location evidence="1">Membrane</location>
        <topology evidence="1">Multi-pass membrane protein</topology>
    </subcellularLocation>
</comment>
<evidence type="ECO:0000256" key="1">
    <source>
        <dbReference type="ARBA" id="ARBA00004141"/>
    </source>
</evidence>
<keyword evidence="2" id="KW-1133">Transmembrane helix</keyword>
<comment type="caution">
    <text evidence="4">The sequence shown here is derived from an EMBL/GenBank/DDBJ whole genome shotgun (WGS) entry which is preliminary data.</text>
</comment>
<feature type="transmembrane region" description="Helical" evidence="2">
    <location>
        <begin position="71"/>
        <end position="93"/>
    </location>
</feature>
<accession>A0A8H7TNI7</accession>
<dbReference type="GO" id="GO:0016020">
    <property type="term" value="C:membrane"/>
    <property type="evidence" value="ECO:0007669"/>
    <property type="project" value="UniProtKB-SubCell"/>
</dbReference>
<keyword evidence="2" id="KW-0472">Membrane</keyword>
<name>A0A8H7TNI7_BIOOC</name>
<keyword evidence="2" id="KW-0812">Transmembrane</keyword>
<evidence type="ECO:0000259" key="3">
    <source>
        <dbReference type="Pfam" id="PF24357"/>
    </source>
</evidence>
<dbReference type="AlphaFoldDB" id="A0A8H7TNI7"/>
<dbReference type="EMBL" id="JADCTT010000006">
    <property type="protein sequence ID" value="KAF9750882.1"/>
    <property type="molecule type" value="Genomic_DNA"/>
</dbReference>
<reference evidence="4" key="1">
    <citation type="submission" date="2020-10" db="EMBL/GenBank/DDBJ databases">
        <title>High-Quality Genome Resource of Clonostachys rosea strain S41 by Oxford Nanopore Long-Read Sequencing.</title>
        <authorList>
            <person name="Wang H."/>
        </authorList>
    </citation>
    <scope>NUCLEOTIDE SEQUENCE</scope>
    <source>
        <strain evidence="4">S41</strain>
    </source>
</reference>
<dbReference type="Proteomes" id="UP000616885">
    <property type="component" value="Unassembled WGS sequence"/>
</dbReference>
<organism evidence="4 5">
    <name type="scientific">Bionectria ochroleuca</name>
    <name type="common">Gliocladium roseum</name>
    <dbReference type="NCBI Taxonomy" id="29856"/>
    <lineage>
        <taxon>Eukaryota</taxon>
        <taxon>Fungi</taxon>
        <taxon>Dikarya</taxon>
        <taxon>Ascomycota</taxon>
        <taxon>Pezizomycotina</taxon>
        <taxon>Sordariomycetes</taxon>
        <taxon>Hypocreomycetidae</taxon>
        <taxon>Hypocreales</taxon>
        <taxon>Bionectriaceae</taxon>
        <taxon>Clonostachys</taxon>
    </lineage>
</organism>
<feature type="transmembrane region" description="Helical" evidence="2">
    <location>
        <begin position="38"/>
        <end position="59"/>
    </location>
</feature>
<feature type="transmembrane region" description="Helical" evidence="2">
    <location>
        <begin position="135"/>
        <end position="155"/>
    </location>
</feature>
<proteinExistence type="predicted"/>
<feature type="domain" description="ABC transporter TMD0" evidence="3">
    <location>
        <begin position="27"/>
        <end position="158"/>
    </location>
</feature>
<dbReference type="Pfam" id="PF24357">
    <property type="entry name" value="TMD0_ABC"/>
    <property type="match status" value="1"/>
</dbReference>
<gene>
    <name evidence="4" type="ORF">IM811_015102</name>
</gene>
<evidence type="ECO:0000256" key="2">
    <source>
        <dbReference type="SAM" id="Phobius"/>
    </source>
</evidence>
<dbReference type="InterPro" id="IPR056227">
    <property type="entry name" value="TMD0_ABC"/>
</dbReference>
<feature type="transmembrane region" description="Helical" evidence="2">
    <location>
        <begin position="105"/>
        <end position="123"/>
    </location>
</feature>
<protein>
    <recommendedName>
        <fullName evidence="3">ABC transporter TMD0 domain-containing protein</fullName>
    </recommendedName>
</protein>
<sequence>MSKPTMASSCALIDNTFGPYAGDCRGGFDLTLLFEESILIVPLCCLLLLAAPVRVAYLLRKGVLKVEKSPLLYCKFISIVLLIGAQIGILVLWTRPSAVSTRVSLPAAALSLVSSIALLPLSYTEQIYSTRPSTILNLFLLLVILFYATYTRTLWLQDDNQPIAIAKPWLQHCSR</sequence>